<organism evidence="2 3">
    <name type="scientific">Pseudoalteromonas denitrificans DSM 6059</name>
    <dbReference type="NCBI Taxonomy" id="1123010"/>
    <lineage>
        <taxon>Bacteria</taxon>
        <taxon>Pseudomonadati</taxon>
        <taxon>Pseudomonadota</taxon>
        <taxon>Gammaproteobacteria</taxon>
        <taxon>Alteromonadales</taxon>
        <taxon>Pseudoalteromonadaceae</taxon>
        <taxon>Pseudoalteromonas</taxon>
    </lineage>
</organism>
<reference evidence="2 3" key="1">
    <citation type="submission" date="2016-10" db="EMBL/GenBank/DDBJ databases">
        <authorList>
            <person name="de Groot N.N."/>
        </authorList>
    </citation>
    <scope>NUCLEOTIDE SEQUENCE [LARGE SCALE GENOMIC DNA]</scope>
    <source>
        <strain evidence="2 3">DSM 6059</strain>
    </source>
</reference>
<dbReference type="OrthoDB" id="6315437at2"/>
<dbReference type="RefSeq" id="WP_091980941.1">
    <property type="nucleotide sequence ID" value="NZ_FOLO01000005.1"/>
</dbReference>
<evidence type="ECO:0000313" key="3">
    <source>
        <dbReference type="Proteomes" id="UP000198862"/>
    </source>
</evidence>
<gene>
    <name evidence="2" type="ORF">SAMN02745724_01017</name>
</gene>
<dbReference type="EMBL" id="FOLO01000005">
    <property type="protein sequence ID" value="SFC14581.1"/>
    <property type="molecule type" value="Genomic_DNA"/>
</dbReference>
<name>A0A1I1GSV3_9GAMM</name>
<feature type="region of interest" description="Disordered" evidence="1">
    <location>
        <begin position="38"/>
        <end position="72"/>
    </location>
</feature>
<dbReference type="Proteomes" id="UP000198862">
    <property type="component" value="Unassembled WGS sequence"/>
</dbReference>
<dbReference type="AlphaFoldDB" id="A0A1I1GSV3"/>
<proteinExistence type="predicted"/>
<evidence type="ECO:0000313" key="2">
    <source>
        <dbReference type="EMBL" id="SFC14581.1"/>
    </source>
</evidence>
<sequence length="72" mass="8191">MDNLLPFLPRVAHIEPLNKQLIIVAGIKEAKIKALNKEARKSGEYEAKNNKNTGKSEAEEQKEEHNHLDTWA</sequence>
<accession>A0A1I1GSV3</accession>
<evidence type="ECO:0000256" key="1">
    <source>
        <dbReference type="SAM" id="MobiDB-lite"/>
    </source>
</evidence>
<protein>
    <submittedName>
        <fullName evidence="2">Uncharacterized protein</fullName>
    </submittedName>
</protein>
<keyword evidence="3" id="KW-1185">Reference proteome</keyword>